<proteinExistence type="predicted"/>
<dbReference type="AlphaFoldDB" id="A0A1H7NJD1"/>
<evidence type="ECO:0000313" key="2">
    <source>
        <dbReference type="EMBL" id="SEL23098.1"/>
    </source>
</evidence>
<protein>
    <submittedName>
        <fullName evidence="2">Twitching motility protein PilU</fullName>
    </submittedName>
</protein>
<evidence type="ECO:0000256" key="1">
    <source>
        <dbReference type="SAM" id="MobiDB-lite"/>
    </source>
</evidence>
<gene>
    <name evidence="2" type="ORF">SAMN05216214_109160</name>
</gene>
<dbReference type="EMBL" id="FOAS01000009">
    <property type="protein sequence ID" value="SEL23098.1"/>
    <property type="molecule type" value="Genomic_DNA"/>
</dbReference>
<keyword evidence="3" id="KW-1185">Reference proteome</keyword>
<organism evidence="2 3">
    <name type="scientific">Atopomonas hussainii</name>
    <dbReference type="NCBI Taxonomy" id="1429083"/>
    <lineage>
        <taxon>Bacteria</taxon>
        <taxon>Pseudomonadati</taxon>
        <taxon>Pseudomonadota</taxon>
        <taxon>Gammaproteobacteria</taxon>
        <taxon>Pseudomonadales</taxon>
        <taxon>Pseudomonadaceae</taxon>
        <taxon>Atopomonas</taxon>
    </lineage>
</organism>
<feature type="compositionally biased region" description="Pro residues" evidence="1">
    <location>
        <begin position="96"/>
        <end position="107"/>
    </location>
</feature>
<accession>A0A1H7NJD1</accession>
<name>A0A1H7NJD1_9GAMM</name>
<dbReference type="InterPro" id="IPR027417">
    <property type="entry name" value="P-loop_NTPase"/>
</dbReference>
<dbReference type="Gene3D" id="3.40.50.300">
    <property type="entry name" value="P-loop containing nucleotide triphosphate hydrolases"/>
    <property type="match status" value="1"/>
</dbReference>
<feature type="compositionally biased region" description="Acidic residues" evidence="1">
    <location>
        <begin position="123"/>
        <end position="140"/>
    </location>
</feature>
<evidence type="ECO:0000313" key="3">
    <source>
        <dbReference type="Proteomes" id="UP000185766"/>
    </source>
</evidence>
<sequence length="140" mass="15090">MKTLDGKRRAAVEILLGTATISDIIKRGDFNLIKEVMEKSRTLGMQTFDQALIELVREGAISEEEATKNADSANNVRLQLKLHRDQPAAASTATPAPAPAAPAPQPMAAPSMADSKAWGLELTLEDIDEPDDEEPPKEGQ</sequence>
<dbReference type="Proteomes" id="UP000185766">
    <property type="component" value="Unassembled WGS sequence"/>
</dbReference>
<feature type="region of interest" description="Disordered" evidence="1">
    <location>
        <begin position="83"/>
        <end position="140"/>
    </location>
</feature>
<reference evidence="2 3" key="1">
    <citation type="submission" date="2016-10" db="EMBL/GenBank/DDBJ databases">
        <authorList>
            <person name="de Groot N.N."/>
        </authorList>
    </citation>
    <scope>NUCLEOTIDE SEQUENCE [LARGE SCALE GENOMIC DNA]</scope>
    <source>
        <strain evidence="2 3">JCM 19513</strain>
    </source>
</reference>